<feature type="transmembrane region" description="Helical" evidence="2">
    <location>
        <begin position="69"/>
        <end position="90"/>
    </location>
</feature>
<feature type="transmembrane region" description="Helical" evidence="2">
    <location>
        <begin position="122"/>
        <end position="144"/>
    </location>
</feature>
<keyword evidence="2" id="KW-0472">Membrane</keyword>
<feature type="transmembrane region" description="Helical" evidence="2">
    <location>
        <begin position="226"/>
        <end position="247"/>
    </location>
</feature>
<evidence type="ECO:0000256" key="2">
    <source>
        <dbReference type="SAM" id="Phobius"/>
    </source>
</evidence>
<feature type="transmembrane region" description="Helical" evidence="2">
    <location>
        <begin position="151"/>
        <end position="174"/>
    </location>
</feature>
<comment type="caution">
    <text evidence="3">The sequence shown here is derived from an EMBL/GenBank/DDBJ whole genome shotgun (WGS) entry which is preliminary data.</text>
</comment>
<dbReference type="AlphaFoldDB" id="A0A8H3UJI9"/>
<feature type="region of interest" description="Disordered" evidence="1">
    <location>
        <begin position="253"/>
        <end position="281"/>
    </location>
</feature>
<gene>
    <name evidence="3" type="ORF">BLS_004959</name>
</gene>
<dbReference type="PANTHER" id="PTHR42069:SF1">
    <property type="entry name" value="MARVEL DOMAIN-CONTAINING PROTEIN"/>
    <property type="match status" value="1"/>
</dbReference>
<protein>
    <submittedName>
        <fullName evidence="3">Uncharacterized protein</fullName>
    </submittedName>
</protein>
<evidence type="ECO:0000313" key="3">
    <source>
        <dbReference type="EMBL" id="KAE9970353.1"/>
    </source>
</evidence>
<dbReference type="Proteomes" id="UP000433883">
    <property type="component" value="Unassembled WGS sequence"/>
</dbReference>
<keyword evidence="2" id="KW-1133">Transmembrane helix</keyword>
<evidence type="ECO:0000256" key="1">
    <source>
        <dbReference type="SAM" id="MobiDB-lite"/>
    </source>
</evidence>
<accession>A0A8H3UJI9</accession>
<dbReference type="PANTHER" id="PTHR42069">
    <property type="entry name" value="HYPHAL ANASTAMOSIS-8 PROTEIN"/>
    <property type="match status" value="1"/>
</dbReference>
<sequence>MANTYYSHLPSDTDLAAPHSTQSSPLKPMFLAGNKIVAQHDAEEGIAHVRQDDLQLKNSIRILRVLQRMLATGLSLAALVPTTMTLIKFLQTKNIYKDVQMPNGTTVNRTAWAGDTKAWPTYMYFSIAATSFVMNLGTLIGYFWGTKAANYVATVGSAFNYAVQAVNLIVWVVAAASYKYEKEILTNGLHRDLWGWSCSTAADALQKAFVDEVPFDKYCTVQSSSWYAGLAHIGSIVLGVVIMLMAGRRKSTQSRVKRRTQEYEGQFGGPGSYGGAPQYGH</sequence>
<dbReference type="EMBL" id="WNWQ01000331">
    <property type="protein sequence ID" value="KAE9970353.1"/>
    <property type="molecule type" value="Genomic_DNA"/>
</dbReference>
<evidence type="ECO:0000313" key="4">
    <source>
        <dbReference type="Proteomes" id="UP000433883"/>
    </source>
</evidence>
<keyword evidence="2" id="KW-0812">Transmembrane</keyword>
<name>A0A8H3UJI9_VENIN</name>
<reference evidence="3 4" key="1">
    <citation type="submission" date="2019-11" db="EMBL/GenBank/DDBJ databases">
        <title>Venturia inaequalis Genome Resource.</title>
        <authorList>
            <person name="Lichtner F.J."/>
        </authorList>
    </citation>
    <scope>NUCLEOTIDE SEQUENCE [LARGE SCALE GENOMIC DNA]</scope>
    <source>
        <strain evidence="3">Bline_iso_100314</strain>
    </source>
</reference>
<organism evidence="3 4">
    <name type="scientific">Venturia inaequalis</name>
    <name type="common">Apple scab fungus</name>
    <dbReference type="NCBI Taxonomy" id="5025"/>
    <lineage>
        <taxon>Eukaryota</taxon>
        <taxon>Fungi</taxon>
        <taxon>Dikarya</taxon>
        <taxon>Ascomycota</taxon>
        <taxon>Pezizomycotina</taxon>
        <taxon>Dothideomycetes</taxon>
        <taxon>Pleosporomycetidae</taxon>
        <taxon>Venturiales</taxon>
        <taxon>Venturiaceae</taxon>
        <taxon>Venturia</taxon>
    </lineage>
</organism>
<proteinExistence type="predicted"/>